<dbReference type="PANTHER" id="PTHR30429:SF1">
    <property type="entry name" value="D-METHIONINE-BINDING LIPOPROTEIN METQ-RELATED"/>
    <property type="match status" value="1"/>
</dbReference>
<dbReference type="InterPro" id="IPR004872">
    <property type="entry name" value="Lipoprotein_NlpA"/>
</dbReference>
<keyword evidence="4" id="KW-0472">Membrane</keyword>
<gene>
    <name evidence="8" type="ORF">CSQ87_05750</name>
</gene>
<keyword evidence="6" id="KW-0449">Lipoprotein</keyword>
<dbReference type="Gene3D" id="3.40.190.10">
    <property type="entry name" value="Periplasmic binding protein-like II"/>
    <property type="match status" value="2"/>
</dbReference>
<accession>A0A2M9HE82</accession>
<feature type="region of interest" description="Disordered" evidence="7">
    <location>
        <begin position="32"/>
        <end position="52"/>
    </location>
</feature>
<evidence type="ECO:0008006" key="10">
    <source>
        <dbReference type="Google" id="ProtNLM"/>
    </source>
</evidence>
<keyword evidence="9" id="KW-1185">Reference proteome</keyword>
<evidence type="ECO:0000256" key="2">
    <source>
        <dbReference type="ARBA" id="ARBA00008973"/>
    </source>
</evidence>
<dbReference type="AlphaFoldDB" id="A0A2M9HE82"/>
<dbReference type="PANTHER" id="PTHR30429">
    <property type="entry name" value="D-METHIONINE-BINDING LIPOPROTEIN METQ"/>
    <property type="match status" value="1"/>
</dbReference>
<dbReference type="Proteomes" id="UP000231451">
    <property type="component" value="Unassembled WGS sequence"/>
</dbReference>
<keyword evidence="3" id="KW-0732">Signal</keyword>
<name>A0A2M9HE82_9BIFI</name>
<dbReference type="GO" id="GO:0016020">
    <property type="term" value="C:membrane"/>
    <property type="evidence" value="ECO:0007669"/>
    <property type="project" value="UniProtKB-SubCell"/>
</dbReference>
<comment type="similarity">
    <text evidence="2">Belongs to the NlpA lipoprotein family.</text>
</comment>
<dbReference type="SUPFAM" id="SSF53850">
    <property type="entry name" value="Periplasmic binding protein-like II"/>
    <property type="match status" value="1"/>
</dbReference>
<dbReference type="Pfam" id="PF03180">
    <property type="entry name" value="Lipoprotein_9"/>
    <property type="match status" value="1"/>
</dbReference>
<evidence type="ECO:0000256" key="4">
    <source>
        <dbReference type="ARBA" id="ARBA00023136"/>
    </source>
</evidence>
<reference evidence="8 9" key="1">
    <citation type="submission" date="2017-10" db="EMBL/GenBank/DDBJ databases">
        <title>Draft genome sequences of strains TRE 1, TRE 9, TRE H and TRI 7, isolated from tamarins, belonging to four potential novel Bifidobacterium species.</title>
        <authorList>
            <person name="Mattarelli P."/>
            <person name="Modesto M."/>
            <person name="Puglisi E."/>
            <person name="Morelli L."/>
            <person name="Spezio C."/>
            <person name="Bonetti A."/>
            <person name="Sandri C."/>
        </authorList>
    </citation>
    <scope>NUCLEOTIDE SEQUENCE [LARGE SCALE GENOMIC DNA]</scope>
    <source>
        <strain evidence="9">TRI7</strain>
    </source>
</reference>
<sequence>MRSSKRSCSCFPTPDGRRCRMPWPWPSRCSRIAASPPSGTTRTDGPASTNISTNDHCRFERGNTPMSFAGTLKKIAAAALVAASLVGISACGQSSASADSKEVIVGVSPIYKDLADSIKTEFDKQNKDTGKTVTVKVFDDFVTPDTALQEGSINLNFYQHNVFLNQFNEKNGTKLKAYDPKGVFTYYMGIYSSRIKDLKQLKDGANVLVPNDSANRARALKTLAANDLITLKDGVDVPSTLDITGNPKNLKITETDVMKEVKGLGDADAAVINSISATQGGIDPATALGKESDSDSGKYSLVVAYKDGSGNEENAKLFTKAIKTDAVKKELAKEFKQAVVPLW</sequence>
<evidence type="ECO:0000256" key="3">
    <source>
        <dbReference type="ARBA" id="ARBA00022729"/>
    </source>
</evidence>
<evidence type="ECO:0000256" key="6">
    <source>
        <dbReference type="ARBA" id="ARBA00023288"/>
    </source>
</evidence>
<proteinExistence type="inferred from homology"/>
<comment type="caution">
    <text evidence="8">The sequence shown here is derived from an EMBL/GenBank/DDBJ whole genome shotgun (WGS) entry which is preliminary data.</text>
</comment>
<organism evidence="8 9">
    <name type="scientific">Bifidobacterium simiarum</name>
    <dbReference type="NCBI Taxonomy" id="2045441"/>
    <lineage>
        <taxon>Bacteria</taxon>
        <taxon>Bacillati</taxon>
        <taxon>Actinomycetota</taxon>
        <taxon>Actinomycetes</taxon>
        <taxon>Bifidobacteriales</taxon>
        <taxon>Bifidobacteriaceae</taxon>
        <taxon>Bifidobacterium</taxon>
    </lineage>
</organism>
<dbReference type="OrthoDB" id="9812878at2"/>
<evidence type="ECO:0000313" key="8">
    <source>
        <dbReference type="EMBL" id="PJM75106.1"/>
    </source>
</evidence>
<dbReference type="EMBL" id="PEBK01000005">
    <property type="protein sequence ID" value="PJM75106.1"/>
    <property type="molecule type" value="Genomic_DNA"/>
</dbReference>
<evidence type="ECO:0000256" key="1">
    <source>
        <dbReference type="ARBA" id="ARBA00004635"/>
    </source>
</evidence>
<evidence type="ECO:0000256" key="7">
    <source>
        <dbReference type="SAM" id="MobiDB-lite"/>
    </source>
</evidence>
<keyword evidence="5" id="KW-0564">Palmitate</keyword>
<comment type="subcellular location">
    <subcellularLocation>
        <location evidence="1">Membrane</location>
        <topology evidence="1">Lipid-anchor</topology>
    </subcellularLocation>
</comment>
<evidence type="ECO:0000313" key="9">
    <source>
        <dbReference type="Proteomes" id="UP000231451"/>
    </source>
</evidence>
<feature type="compositionally biased region" description="Polar residues" evidence="7">
    <location>
        <begin position="37"/>
        <end position="52"/>
    </location>
</feature>
<evidence type="ECO:0000256" key="5">
    <source>
        <dbReference type="ARBA" id="ARBA00023139"/>
    </source>
</evidence>
<protein>
    <recommendedName>
        <fullName evidence="10">Methionine ABC transporter substrate-binding protein</fullName>
    </recommendedName>
</protein>